<dbReference type="GeneID" id="66985872"/>
<dbReference type="InterPro" id="IPR015421">
    <property type="entry name" value="PyrdxlP-dep_Trfase_major"/>
</dbReference>
<gene>
    <name evidence="1" type="ORF">ACHE_70357A</name>
</gene>
<dbReference type="KEGG" id="ache:ACHE_70357A"/>
<reference evidence="1" key="1">
    <citation type="submission" date="2021-01" db="EMBL/GenBank/DDBJ databases">
        <authorList>
            <consortium name="Aspergillus chevalieri M1 genome sequencing consortium"/>
            <person name="Kazuki M."/>
            <person name="Futagami T."/>
        </authorList>
    </citation>
    <scope>NUCLEOTIDE SEQUENCE</scope>
    <source>
        <strain evidence="1">M1</strain>
    </source>
</reference>
<dbReference type="EMBL" id="AP024422">
    <property type="protein sequence ID" value="BCR91514.1"/>
    <property type="molecule type" value="Genomic_DNA"/>
</dbReference>
<dbReference type="RefSeq" id="XP_043140036.1">
    <property type="nucleotide sequence ID" value="XM_043282681.1"/>
</dbReference>
<dbReference type="InterPro" id="IPR015422">
    <property type="entry name" value="PyrdxlP-dep_Trfase_small"/>
</dbReference>
<dbReference type="Proteomes" id="UP000637239">
    <property type="component" value="Chromosome 7"/>
</dbReference>
<keyword evidence="2" id="KW-1185">Reference proteome</keyword>
<dbReference type="Gene3D" id="3.40.640.10">
    <property type="entry name" value="Type I PLP-dependent aspartate aminotransferase-like (Major domain)"/>
    <property type="match status" value="1"/>
</dbReference>
<protein>
    <submittedName>
        <fullName evidence="1">Uncharacterized protein</fullName>
    </submittedName>
</protein>
<reference evidence="1" key="2">
    <citation type="submission" date="2021-02" db="EMBL/GenBank/DDBJ databases">
        <title>Aspergillus chevalieri M1 genome sequence.</title>
        <authorList>
            <person name="Kadooka C."/>
            <person name="Mori K."/>
            <person name="Futagami T."/>
        </authorList>
    </citation>
    <scope>NUCLEOTIDE SEQUENCE</scope>
    <source>
        <strain evidence="1">M1</strain>
    </source>
</reference>
<proteinExistence type="predicted"/>
<name>A0A7R7VVE1_ASPCH</name>
<evidence type="ECO:0000313" key="1">
    <source>
        <dbReference type="EMBL" id="BCR91514.1"/>
    </source>
</evidence>
<dbReference type="AlphaFoldDB" id="A0A7R7VVE1"/>
<dbReference type="Gene3D" id="3.90.1150.10">
    <property type="entry name" value="Aspartate Aminotransferase, domain 1"/>
    <property type="match status" value="1"/>
</dbReference>
<evidence type="ECO:0000313" key="2">
    <source>
        <dbReference type="Proteomes" id="UP000637239"/>
    </source>
</evidence>
<organism evidence="1 2">
    <name type="scientific">Aspergillus chevalieri</name>
    <name type="common">Eurotium chevalieri</name>
    <dbReference type="NCBI Taxonomy" id="182096"/>
    <lineage>
        <taxon>Eukaryota</taxon>
        <taxon>Fungi</taxon>
        <taxon>Dikarya</taxon>
        <taxon>Ascomycota</taxon>
        <taxon>Pezizomycotina</taxon>
        <taxon>Eurotiomycetes</taxon>
        <taxon>Eurotiomycetidae</taxon>
        <taxon>Eurotiales</taxon>
        <taxon>Aspergillaceae</taxon>
        <taxon>Aspergillus</taxon>
        <taxon>Aspergillus subgen. Aspergillus</taxon>
    </lineage>
</organism>
<sequence>MFAAGAQQAAANTQSLLEMLQHSQVSNLPAYGAKVAAAILGSEDFTQVWYTDLITELSGSVYETGTVFSIDPKWHVDSPRGPLTLSLTRTTRCSGDMELSYSTAGDVWLLRTTVGNCGQTSR</sequence>
<accession>A0A7R7VVE1</accession>